<evidence type="ECO:0000256" key="1">
    <source>
        <dbReference type="SAM" id="MobiDB-lite"/>
    </source>
</evidence>
<proteinExistence type="predicted"/>
<feature type="transmembrane region" description="Helical" evidence="2">
    <location>
        <begin position="99"/>
        <end position="118"/>
    </location>
</feature>
<keyword evidence="2" id="KW-0812">Transmembrane</keyword>
<accession>A0A8K0R3C2</accession>
<dbReference type="EMBL" id="JAGMVJ010000011">
    <property type="protein sequence ID" value="KAH7086220.1"/>
    <property type="molecule type" value="Genomic_DNA"/>
</dbReference>
<feature type="transmembrane region" description="Helical" evidence="2">
    <location>
        <begin position="12"/>
        <end position="29"/>
    </location>
</feature>
<dbReference type="AlphaFoldDB" id="A0A8K0R3C2"/>
<name>A0A8K0R3C2_9PLEO</name>
<keyword evidence="2" id="KW-1133">Transmembrane helix</keyword>
<dbReference type="Proteomes" id="UP000813461">
    <property type="component" value="Unassembled WGS sequence"/>
</dbReference>
<feature type="compositionally biased region" description="Low complexity" evidence="1">
    <location>
        <begin position="387"/>
        <end position="410"/>
    </location>
</feature>
<evidence type="ECO:0000256" key="2">
    <source>
        <dbReference type="SAM" id="Phobius"/>
    </source>
</evidence>
<feature type="compositionally biased region" description="Polar residues" evidence="1">
    <location>
        <begin position="343"/>
        <end position="382"/>
    </location>
</feature>
<evidence type="ECO:0000313" key="3">
    <source>
        <dbReference type="EMBL" id="KAH7086220.1"/>
    </source>
</evidence>
<reference evidence="3" key="1">
    <citation type="journal article" date="2021" name="Nat. Commun.">
        <title>Genetic determinants of endophytism in the Arabidopsis root mycobiome.</title>
        <authorList>
            <person name="Mesny F."/>
            <person name="Miyauchi S."/>
            <person name="Thiergart T."/>
            <person name="Pickel B."/>
            <person name="Atanasova L."/>
            <person name="Karlsson M."/>
            <person name="Huettel B."/>
            <person name="Barry K.W."/>
            <person name="Haridas S."/>
            <person name="Chen C."/>
            <person name="Bauer D."/>
            <person name="Andreopoulos W."/>
            <person name="Pangilinan J."/>
            <person name="LaButti K."/>
            <person name="Riley R."/>
            <person name="Lipzen A."/>
            <person name="Clum A."/>
            <person name="Drula E."/>
            <person name="Henrissat B."/>
            <person name="Kohler A."/>
            <person name="Grigoriev I.V."/>
            <person name="Martin F.M."/>
            <person name="Hacquard S."/>
        </authorList>
    </citation>
    <scope>NUCLEOTIDE SEQUENCE</scope>
    <source>
        <strain evidence="3">MPI-SDFR-AT-0120</strain>
    </source>
</reference>
<gene>
    <name evidence="3" type="ORF">FB567DRAFT_593168</name>
</gene>
<feature type="region of interest" description="Disordered" evidence="1">
    <location>
        <begin position="252"/>
        <end position="276"/>
    </location>
</feature>
<sequence>MLRLSLEKGWSLVEFAVISLPFWLAYILLSSADDNKRPWAEEHAAPQLTSAKESSRRGDVVIAYPNGSFLVVRCSQELQDELFFNSGFSRFHASSTTEIYKTLTFVLIQFFCILYFVDIRSAYKAFWAGAYATTVYSLWILVVFSERLSWGSSCFTTTQEHIMDGNEDSKLVTTGEYWTEALWKTIAISQSTDWVDEIVASPTPTGWREWLSAAEAHAATVQSRTIAGDDGLEIHWKLPIWDASIQREQRLLEKEPTPRIPRKSREQMPNEPSNTPRIWGRPTWFHLLGETITRRMEKIRRSAVPQGYKRICWTCSCGDEMYGDYDNFNPAAVDAFASRLQQYNQTSQGTSSATNTGQNPNNTQVSSPDTNSTSIQTPSVSSGPVGAANTVQSSSTAATSSGSSSPALSTLNQNPTKAKQFFELCVNIGELDVRLGETEVTNVTSDADLFQAIYRRYKEIRGHRMQRIFLKPVNINYVQFNVRERHRVGIYQAPLAIPPEAEVYKGNYHYQECPLQVKPPMDYRTFLHYMHKHKDGDVHNPSGINLTQDAIFLERLPKKMKTSILPSSKAEMKFGWGVHIIEGPNKVALGWMTFLALALSFVVSALYAHFWHTQEQGFAIGQWLVAVLTAAMAALYFQWADT</sequence>
<keyword evidence="2" id="KW-0472">Membrane</keyword>
<protein>
    <submittedName>
        <fullName evidence="3">Uncharacterized protein</fullName>
    </submittedName>
</protein>
<dbReference type="OrthoDB" id="409136at2759"/>
<feature type="compositionally biased region" description="Basic and acidic residues" evidence="1">
    <location>
        <begin position="252"/>
        <end position="268"/>
    </location>
</feature>
<keyword evidence="4" id="KW-1185">Reference proteome</keyword>
<feature type="transmembrane region" description="Helical" evidence="2">
    <location>
        <begin position="620"/>
        <end position="639"/>
    </location>
</feature>
<feature type="region of interest" description="Disordered" evidence="1">
    <location>
        <begin position="343"/>
        <end position="411"/>
    </location>
</feature>
<comment type="caution">
    <text evidence="3">The sequence shown here is derived from an EMBL/GenBank/DDBJ whole genome shotgun (WGS) entry which is preliminary data.</text>
</comment>
<feature type="transmembrane region" description="Helical" evidence="2">
    <location>
        <begin position="125"/>
        <end position="144"/>
    </location>
</feature>
<organism evidence="3 4">
    <name type="scientific">Paraphoma chrysanthemicola</name>
    <dbReference type="NCBI Taxonomy" id="798071"/>
    <lineage>
        <taxon>Eukaryota</taxon>
        <taxon>Fungi</taxon>
        <taxon>Dikarya</taxon>
        <taxon>Ascomycota</taxon>
        <taxon>Pezizomycotina</taxon>
        <taxon>Dothideomycetes</taxon>
        <taxon>Pleosporomycetidae</taxon>
        <taxon>Pleosporales</taxon>
        <taxon>Pleosporineae</taxon>
        <taxon>Phaeosphaeriaceae</taxon>
        <taxon>Paraphoma</taxon>
    </lineage>
</organism>
<feature type="transmembrane region" description="Helical" evidence="2">
    <location>
        <begin position="588"/>
        <end position="608"/>
    </location>
</feature>
<evidence type="ECO:0000313" key="4">
    <source>
        <dbReference type="Proteomes" id="UP000813461"/>
    </source>
</evidence>